<protein>
    <recommendedName>
        <fullName evidence="1">DNA-directed DNA polymerase</fullName>
        <ecNumber evidence="1">2.7.7.7</ecNumber>
    </recommendedName>
</protein>
<evidence type="ECO:0000256" key="2">
    <source>
        <dbReference type="ARBA" id="ARBA00022679"/>
    </source>
</evidence>
<dbReference type="AlphaFoldDB" id="A0A1F7VD90"/>
<dbReference type="InterPro" id="IPR037160">
    <property type="entry name" value="DNA_Pol_thumb_sf"/>
</dbReference>
<dbReference type="STRING" id="1802410.A3H75_01845"/>
<dbReference type="InterPro" id="IPR004013">
    <property type="entry name" value="PHP_dom"/>
</dbReference>
<dbReference type="GO" id="GO:0006281">
    <property type="term" value="P:DNA repair"/>
    <property type="evidence" value="ECO:0007669"/>
    <property type="project" value="UniProtKB-KW"/>
</dbReference>
<evidence type="ECO:0000259" key="8">
    <source>
        <dbReference type="SMART" id="SM00481"/>
    </source>
</evidence>
<evidence type="ECO:0000256" key="7">
    <source>
        <dbReference type="ARBA" id="ARBA00049244"/>
    </source>
</evidence>
<keyword evidence="2" id="KW-0808">Transferase</keyword>
<comment type="catalytic activity">
    <reaction evidence="7">
        <text>DNA(n) + a 2'-deoxyribonucleoside 5'-triphosphate = DNA(n+1) + diphosphate</text>
        <dbReference type="Rhea" id="RHEA:22508"/>
        <dbReference type="Rhea" id="RHEA-COMP:17339"/>
        <dbReference type="Rhea" id="RHEA-COMP:17340"/>
        <dbReference type="ChEBI" id="CHEBI:33019"/>
        <dbReference type="ChEBI" id="CHEBI:61560"/>
        <dbReference type="ChEBI" id="CHEBI:173112"/>
        <dbReference type="EC" id="2.7.7.7"/>
    </reaction>
</comment>
<dbReference type="InterPro" id="IPR002008">
    <property type="entry name" value="DNA_pol_X_beta-like"/>
</dbReference>
<evidence type="ECO:0000259" key="9">
    <source>
        <dbReference type="SMART" id="SM00483"/>
    </source>
</evidence>
<dbReference type="InterPro" id="IPR047967">
    <property type="entry name" value="PolX_PHP"/>
</dbReference>
<dbReference type="GO" id="GO:0003677">
    <property type="term" value="F:DNA binding"/>
    <property type="evidence" value="ECO:0007669"/>
    <property type="project" value="InterPro"/>
</dbReference>
<dbReference type="InterPro" id="IPR003141">
    <property type="entry name" value="Pol/His_phosphatase_N"/>
</dbReference>
<dbReference type="NCBIfam" id="NF006375">
    <property type="entry name" value="PRK08609.1"/>
    <property type="match status" value="1"/>
</dbReference>
<sequence>MPSTTNQDIARIFYDIAAILELQDADPFRVRAYNQAATVIEGLVEEARDIYREDGLRGLEKIPSVGKELALKIEELVTTNELKFYRTLKKEVPHGLLNILEVEGIGPQKTKFVWKKFGVTTLKQLEHLCRGQKLQQQKGWGQKTVDTILHAIKLKQAFGTRKPLGLIYPLAFGIKTTLEKSGFARRVVIAGSLRRMKEDVGDIDILATSQHPQKLINVFAALPEVKDIKAKGETKCTVFLKSGIDADLRVVAPDEFGAGLYYFTGSQQHNVRARELAIKKGLTVNEYGIFRGTAEHHGKRVAARTEAAIFRALGLPYIPPELREDRGEFDAAKARALPHLIDYNDLQGDLHVHTSWSGDAHNTPLEMIRAAKAKGLKYIATTDHSSPLGMLKGIKTHNINKYINDIRAAAAQVKGIRVLVGAEVDILPDGRPYLPDGALRQLDWVVASVHTAFRQSKEVMTKRVIRAIQNPYVSAIGHLTARILGRREPTQVDVPEVCAAAKKYGAALEINASWYRLDLNDVHCRAAKEAGVKLVMSTDSHDVDNFDFTFGVGTARRGWIEKKNVLNTLPFGKFIQSFRPRSPRPHGEI</sequence>
<keyword evidence="3" id="KW-0548">Nucleotidyltransferase</keyword>
<dbReference type="PIRSF" id="PIRSF005047">
    <property type="entry name" value="UCP005047_YshC"/>
    <property type="match status" value="1"/>
</dbReference>
<dbReference type="Proteomes" id="UP000176678">
    <property type="component" value="Unassembled WGS sequence"/>
</dbReference>
<dbReference type="InterPro" id="IPR027421">
    <property type="entry name" value="DNA_pol_lamdba_lyase_dom_sf"/>
</dbReference>
<name>A0A1F7VD90_9BACT</name>
<dbReference type="GO" id="GO:0005829">
    <property type="term" value="C:cytosol"/>
    <property type="evidence" value="ECO:0007669"/>
    <property type="project" value="TreeGrafter"/>
</dbReference>
<dbReference type="Pfam" id="PF14716">
    <property type="entry name" value="HHH_8"/>
    <property type="match status" value="1"/>
</dbReference>
<keyword evidence="5" id="KW-0239">DNA-directed DNA polymerase</keyword>
<dbReference type="InterPro" id="IPR029398">
    <property type="entry name" value="PolB_thumb"/>
</dbReference>
<evidence type="ECO:0000313" key="10">
    <source>
        <dbReference type="EMBL" id="OGL88403.1"/>
    </source>
</evidence>
<dbReference type="Pfam" id="PF02811">
    <property type="entry name" value="PHP"/>
    <property type="match status" value="1"/>
</dbReference>
<evidence type="ECO:0000313" key="11">
    <source>
        <dbReference type="Proteomes" id="UP000176678"/>
    </source>
</evidence>
<comment type="caution">
    <text evidence="10">The sequence shown here is derived from an EMBL/GenBank/DDBJ whole genome shotgun (WGS) entry which is preliminary data.</text>
</comment>
<evidence type="ECO:0000256" key="1">
    <source>
        <dbReference type="ARBA" id="ARBA00012417"/>
    </source>
</evidence>
<dbReference type="Pfam" id="PF14791">
    <property type="entry name" value="DNA_pol_B_thumb"/>
    <property type="match status" value="1"/>
</dbReference>
<dbReference type="InterPro" id="IPR002054">
    <property type="entry name" value="DNA-dir_DNA_pol_X"/>
</dbReference>
<dbReference type="PRINTS" id="PR00870">
    <property type="entry name" value="DNAPOLXBETA"/>
</dbReference>
<feature type="domain" description="DNA-directed DNA polymerase X" evidence="9">
    <location>
        <begin position="4"/>
        <end position="324"/>
    </location>
</feature>
<dbReference type="SMART" id="SM00481">
    <property type="entry name" value="POLIIIAc"/>
    <property type="match status" value="1"/>
</dbReference>
<dbReference type="EMBL" id="MGES01000049">
    <property type="protein sequence ID" value="OGL88403.1"/>
    <property type="molecule type" value="Genomic_DNA"/>
</dbReference>
<dbReference type="InterPro" id="IPR043519">
    <property type="entry name" value="NT_sf"/>
</dbReference>
<keyword evidence="4" id="KW-0227">DNA damage</keyword>
<dbReference type="CDD" id="cd00141">
    <property type="entry name" value="NT_POLXc"/>
    <property type="match status" value="1"/>
</dbReference>
<dbReference type="Gene3D" id="3.30.460.10">
    <property type="entry name" value="Beta Polymerase, domain 2"/>
    <property type="match status" value="1"/>
</dbReference>
<reference evidence="10 11" key="1">
    <citation type="journal article" date="2016" name="Nat. Commun.">
        <title>Thousands of microbial genomes shed light on interconnected biogeochemical processes in an aquifer system.</title>
        <authorList>
            <person name="Anantharaman K."/>
            <person name="Brown C.T."/>
            <person name="Hug L.A."/>
            <person name="Sharon I."/>
            <person name="Castelle C.J."/>
            <person name="Probst A.J."/>
            <person name="Thomas B.C."/>
            <person name="Singh A."/>
            <person name="Wilkins M.J."/>
            <person name="Karaoz U."/>
            <person name="Brodie E.L."/>
            <person name="Williams K.H."/>
            <person name="Hubbard S.S."/>
            <person name="Banfield J.F."/>
        </authorList>
    </citation>
    <scope>NUCLEOTIDE SEQUENCE [LARGE SCALE GENOMIC DNA]</scope>
</reference>
<evidence type="ECO:0000256" key="4">
    <source>
        <dbReference type="ARBA" id="ARBA00022763"/>
    </source>
</evidence>
<dbReference type="Gene3D" id="1.10.150.110">
    <property type="entry name" value="DNA polymerase beta, N-terminal domain-like"/>
    <property type="match status" value="1"/>
</dbReference>
<dbReference type="Gene3D" id="1.10.150.20">
    <property type="entry name" value="5' to 3' exonuclease, C-terminal subdomain"/>
    <property type="match status" value="1"/>
</dbReference>
<dbReference type="SUPFAM" id="SSF47802">
    <property type="entry name" value="DNA polymerase beta, N-terminal domain-like"/>
    <property type="match status" value="1"/>
</dbReference>
<evidence type="ECO:0000256" key="6">
    <source>
        <dbReference type="ARBA" id="ARBA00023204"/>
    </source>
</evidence>
<dbReference type="PANTHER" id="PTHR36928">
    <property type="entry name" value="PHOSPHATASE YCDX-RELATED"/>
    <property type="match status" value="1"/>
</dbReference>
<dbReference type="InterPro" id="IPR010996">
    <property type="entry name" value="HHH_MUS81"/>
</dbReference>
<dbReference type="GO" id="GO:0003887">
    <property type="term" value="F:DNA-directed DNA polymerase activity"/>
    <property type="evidence" value="ECO:0007669"/>
    <property type="project" value="UniProtKB-KW"/>
</dbReference>
<dbReference type="GO" id="GO:0008270">
    <property type="term" value="F:zinc ion binding"/>
    <property type="evidence" value="ECO:0007669"/>
    <property type="project" value="TreeGrafter"/>
</dbReference>
<keyword evidence="6" id="KW-0234">DNA repair</keyword>
<organism evidence="10 11">
    <name type="scientific">Candidatus Uhrbacteria bacterium RIFCSPLOWO2_02_FULL_51_9</name>
    <dbReference type="NCBI Taxonomy" id="1802410"/>
    <lineage>
        <taxon>Bacteria</taxon>
        <taxon>Candidatus Uhriibacteriota</taxon>
    </lineage>
</organism>
<proteinExistence type="predicted"/>
<dbReference type="InterPro" id="IPR016195">
    <property type="entry name" value="Pol/histidinol_Pase-like"/>
</dbReference>
<dbReference type="CDD" id="cd07436">
    <property type="entry name" value="PHP_PolX"/>
    <property type="match status" value="1"/>
</dbReference>
<dbReference type="InterPro" id="IPR050243">
    <property type="entry name" value="PHP_phosphatase"/>
</dbReference>
<dbReference type="EC" id="2.7.7.7" evidence="1"/>
<feature type="domain" description="Polymerase/histidinol phosphatase N-terminal" evidence="8">
    <location>
        <begin position="348"/>
        <end position="428"/>
    </location>
</feature>
<evidence type="ECO:0000256" key="3">
    <source>
        <dbReference type="ARBA" id="ARBA00022695"/>
    </source>
</evidence>
<dbReference type="InterPro" id="IPR022311">
    <property type="entry name" value="PolX-like"/>
</dbReference>
<dbReference type="SUPFAM" id="SSF81301">
    <property type="entry name" value="Nucleotidyltransferase"/>
    <property type="match status" value="1"/>
</dbReference>
<dbReference type="PANTHER" id="PTHR36928:SF1">
    <property type="entry name" value="PHOSPHATASE YCDX-RELATED"/>
    <property type="match status" value="1"/>
</dbReference>
<dbReference type="Gene3D" id="3.30.210.10">
    <property type="entry name" value="DNA polymerase, thumb domain"/>
    <property type="match status" value="1"/>
</dbReference>
<evidence type="ECO:0000256" key="5">
    <source>
        <dbReference type="ARBA" id="ARBA00022932"/>
    </source>
</evidence>
<dbReference type="SUPFAM" id="SSF89550">
    <property type="entry name" value="PHP domain-like"/>
    <property type="match status" value="1"/>
</dbReference>
<dbReference type="GO" id="GO:0042578">
    <property type="term" value="F:phosphoric ester hydrolase activity"/>
    <property type="evidence" value="ECO:0007669"/>
    <property type="project" value="TreeGrafter"/>
</dbReference>
<gene>
    <name evidence="10" type="ORF">A3H75_01845</name>
</gene>
<dbReference type="Gene3D" id="3.20.20.140">
    <property type="entry name" value="Metal-dependent hydrolases"/>
    <property type="match status" value="1"/>
</dbReference>
<dbReference type="SMART" id="SM00483">
    <property type="entry name" value="POLXc"/>
    <property type="match status" value="1"/>
</dbReference>
<accession>A0A1F7VD90</accession>